<proteinExistence type="inferred from homology"/>
<dbReference type="OrthoDB" id="417550at2759"/>
<gene>
    <name evidence="13" type="ORF">FCC1311_010932</name>
</gene>
<protein>
    <recommendedName>
        <fullName evidence="11">S-(hydroxymethyl)glutathione dehydrogenase</fullName>
        <ecNumber evidence="11">1.1.1.284</ecNumber>
    </recommendedName>
</protein>
<dbReference type="InterPro" id="IPR013149">
    <property type="entry name" value="ADH-like_C"/>
</dbReference>
<evidence type="ECO:0000256" key="3">
    <source>
        <dbReference type="ARBA" id="ARBA00022723"/>
    </source>
</evidence>
<reference evidence="13 14" key="1">
    <citation type="submission" date="2017-12" db="EMBL/GenBank/DDBJ databases">
        <title>Sequencing, de novo assembly and annotation of complete genome of a new Thraustochytrid species, strain FCC1311.</title>
        <authorList>
            <person name="Sedici K."/>
            <person name="Godart F."/>
            <person name="Aiese Cigliano R."/>
            <person name="Sanseverino W."/>
            <person name="Barakat M."/>
            <person name="Ortet P."/>
            <person name="Marechal E."/>
            <person name="Cagnac O."/>
            <person name="Amato A."/>
        </authorList>
    </citation>
    <scope>NUCLEOTIDE SEQUENCE [LARGE SCALE GENOMIC DNA]</scope>
</reference>
<dbReference type="GO" id="GO:0005829">
    <property type="term" value="C:cytosol"/>
    <property type="evidence" value="ECO:0007669"/>
    <property type="project" value="TreeGrafter"/>
</dbReference>
<dbReference type="FunFam" id="3.90.180.10:FF:000007">
    <property type="entry name" value="Alcohol dehydrogenase 6"/>
    <property type="match status" value="1"/>
</dbReference>
<evidence type="ECO:0000256" key="8">
    <source>
        <dbReference type="ARBA" id="ARBA00048110"/>
    </source>
</evidence>
<dbReference type="AlphaFoldDB" id="A0A2R5G2W9"/>
<evidence type="ECO:0000256" key="4">
    <source>
        <dbReference type="ARBA" id="ARBA00022833"/>
    </source>
</evidence>
<dbReference type="Gene3D" id="3.90.180.10">
    <property type="entry name" value="Medium-chain alcohol dehydrogenases, catalytic domain"/>
    <property type="match status" value="1"/>
</dbReference>
<dbReference type="InterPro" id="IPR013154">
    <property type="entry name" value="ADH-like_N"/>
</dbReference>
<dbReference type="EMBL" id="BEYU01000009">
    <property type="protein sequence ID" value="GBG24875.1"/>
    <property type="molecule type" value="Genomic_DNA"/>
</dbReference>
<dbReference type="NCBIfam" id="TIGR02818">
    <property type="entry name" value="adh_III_F_hyde"/>
    <property type="match status" value="1"/>
</dbReference>
<dbReference type="InParanoid" id="A0A2R5G2W9"/>
<dbReference type="Pfam" id="PF08240">
    <property type="entry name" value="ADH_N"/>
    <property type="match status" value="1"/>
</dbReference>
<dbReference type="Pfam" id="PF00107">
    <property type="entry name" value="ADH_zinc_N"/>
    <property type="match status" value="1"/>
</dbReference>
<dbReference type="GO" id="GO:0008270">
    <property type="term" value="F:zinc ion binding"/>
    <property type="evidence" value="ECO:0007669"/>
    <property type="project" value="InterPro"/>
</dbReference>
<evidence type="ECO:0000256" key="10">
    <source>
        <dbReference type="ARBA" id="ARBA00049243"/>
    </source>
</evidence>
<evidence type="ECO:0000256" key="9">
    <source>
        <dbReference type="ARBA" id="ARBA00049164"/>
    </source>
</evidence>
<evidence type="ECO:0000256" key="11">
    <source>
        <dbReference type="RuleBase" id="RU362016"/>
    </source>
</evidence>
<evidence type="ECO:0000256" key="7">
    <source>
        <dbReference type="ARBA" id="ARBA00047793"/>
    </source>
</evidence>
<dbReference type="SMART" id="SM00829">
    <property type="entry name" value="PKS_ER"/>
    <property type="match status" value="1"/>
</dbReference>
<comment type="cofactor">
    <cofactor evidence="1 11">
        <name>Zn(2+)</name>
        <dbReference type="ChEBI" id="CHEBI:29105"/>
    </cofactor>
</comment>
<organism evidence="13 14">
    <name type="scientific">Hondaea fermentalgiana</name>
    <dbReference type="NCBI Taxonomy" id="2315210"/>
    <lineage>
        <taxon>Eukaryota</taxon>
        <taxon>Sar</taxon>
        <taxon>Stramenopiles</taxon>
        <taxon>Bigyra</taxon>
        <taxon>Labyrinthulomycetes</taxon>
        <taxon>Thraustochytrida</taxon>
        <taxon>Thraustochytriidae</taxon>
        <taxon>Hondaea</taxon>
    </lineage>
</organism>
<dbReference type="Gene3D" id="3.40.50.720">
    <property type="entry name" value="NAD(P)-binding Rossmann-like Domain"/>
    <property type="match status" value="1"/>
</dbReference>
<comment type="catalytic activity">
    <reaction evidence="7">
        <text>S-(hydroxymethyl)glutathione + NADP(+) = S-formylglutathione + NADPH + H(+)</text>
        <dbReference type="Rhea" id="RHEA:19981"/>
        <dbReference type="ChEBI" id="CHEBI:15378"/>
        <dbReference type="ChEBI" id="CHEBI:57688"/>
        <dbReference type="ChEBI" id="CHEBI:57783"/>
        <dbReference type="ChEBI" id="CHEBI:58349"/>
        <dbReference type="ChEBI" id="CHEBI:58758"/>
        <dbReference type="EC" id="1.1.1.284"/>
    </reaction>
</comment>
<keyword evidence="6 11" id="KW-0520">NAD</keyword>
<evidence type="ECO:0000313" key="14">
    <source>
        <dbReference type="Proteomes" id="UP000241890"/>
    </source>
</evidence>
<evidence type="ECO:0000256" key="2">
    <source>
        <dbReference type="ARBA" id="ARBA00010902"/>
    </source>
</evidence>
<sequence>MTDYTPPEFKKPTGETEGKTITCKAAIAFEANQPLKVCDVEVAPPQEGEVRIKIAAAALCHTDAYTLSGQDPEGLFPCILGHEAAGVVESVGPGVTSVKPGDHVIPCYQANCGECEFCKHPRSNLCSAVRKWTGNGVMKTDEKTRFTYEGKPIYHFMGTSTFSQYTVVHEVAVAKIDEKAKLDSACLLGCGVSTGWGAVWNVVDVHEGATAAVFGIGAVGLACIEALKIKGAKQIIAVDINSNKFEFAKQWGATDCVNPNDYDKPIQEVIVEMNGGVDFSFECIGNVQVMRAALECCHKGWGESVVIGVAASGKEIATRPFQLVTGRVWRGSAFGMWKSRQQVPGLVDRMTSGELDVQKYITHQKAFADINDAFETLKRGDCLRCVLYFDEEDDARL</sequence>
<dbReference type="PROSITE" id="PS00059">
    <property type="entry name" value="ADH_ZINC"/>
    <property type="match status" value="1"/>
</dbReference>
<feature type="domain" description="Enoyl reductase (ER)" evidence="12">
    <location>
        <begin position="30"/>
        <end position="387"/>
    </location>
</feature>
<dbReference type="GO" id="GO:0106321">
    <property type="term" value="F:S-(hydroxymethyl)glutathione dehydrogenase (NADP+) activity"/>
    <property type="evidence" value="ECO:0007669"/>
    <property type="project" value="RHEA"/>
</dbReference>
<dbReference type="EC" id="1.1.1.284" evidence="11"/>
<dbReference type="Proteomes" id="UP000241890">
    <property type="component" value="Unassembled WGS sequence"/>
</dbReference>
<dbReference type="CDD" id="cd08300">
    <property type="entry name" value="alcohol_DH_class_III"/>
    <property type="match status" value="1"/>
</dbReference>
<dbReference type="GO" id="GO:0106322">
    <property type="term" value="F:S-(hydroxymethyl)glutathione dehydrogenase (NAD+) activity"/>
    <property type="evidence" value="ECO:0007669"/>
    <property type="project" value="RHEA"/>
</dbReference>
<comment type="similarity">
    <text evidence="2 11">Belongs to the zinc-containing alcohol dehydrogenase family. Class-III subfamily.</text>
</comment>
<comment type="catalytic activity">
    <reaction evidence="9">
        <text>a secondary alcohol + NAD(+) = a ketone + NADH + H(+)</text>
        <dbReference type="Rhea" id="RHEA:10740"/>
        <dbReference type="ChEBI" id="CHEBI:15378"/>
        <dbReference type="ChEBI" id="CHEBI:17087"/>
        <dbReference type="ChEBI" id="CHEBI:35681"/>
        <dbReference type="ChEBI" id="CHEBI:57540"/>
        <dbReference type="ChEBI" id="CHEBI:57945"/>
        <dbReference type="EC" id="1.1.1.1"/>
    </reaction>
</comment>
<evidence type="ECO:0000259" key="12">
    <source>
        <dbReference type="SMART" id="SM00829"/>
    </source>
</evidence>
<dbReference type="SUPFAM" id="SSF51735">
    <property type="entry name" value="NAD(P)-binding Rossmann-fold domains"/>
    <property type="match status" value="1"/>
</dbReference>
<dbReference type="GO" id="GO:0046294">
    <property type="term" value="P:formaldehyde catabolic process"/>
    <property type="evidence" value="ECO:0007669"/>
    <property type="project" value="InterPro"/>
</dbReference>
<evidence type="ECO:0000256" key="6">
    <source>
        <dbReference type="ARBA" id="ARBA00023027"/>
    </source>
</evidence>
<comment type="catalytic activity">
    <reaction evidence="10">
        <text>a primary alcohol + NAD(+) = an aldehyde + NADH + H(+)</text>
        <dbReference type="Rhea" id="RHEA:10736"/>
        <dbReference type="ChEBI" id="CHEBI:15378"/>
        <dbReference type="ChEBI" id="CHEBI:15734"/>
        <dbReference type="ChEBI" id="CHEBI:17478"/>
        <dbReference type="ChEBI" id="CHEBI:57540"/>
        <dbReference type="ChEBI" id="CHEBI:57945"/>
        <dbReference type="EC" id="1.1.1.1"/>
    </reaction>
</comment>
<dbReference type="SUPFAM" id="SSF50129">
    <property type="entry name" value="GroES-like"/>
    <property type="match status" value="2"/>
</dbReference>
<comment type="caution">
    <text evidence="13">The sequence shown here is derived from an EMBL/GenBank/DDBJ whole genome shotgun (WGS) entry which is preliminary data.</text>
</comment>
<dbReference type="InterPro" id="IPR011032">
    <property type="entry name" value="GroES-like_sf"/>
</dbReference>
<keyword evidence="5 11" id="KW-0560">Oxidoreductase</keyword>
<name>A0A2R5G2W9_9STRA</name>
<comment type="catalytic activity">
    <reaction evidence="8 11">
        <text>S-(hydroxymethyl)glutathione + NAD(+) = S-formylglutathione + NADH + H(+)</text>
        <dbReference type="Rhea" id="RHEA:19985"/>
        <dbReference type="ChEBI" id="CHEBI:15378"/>
        <dbReference type="ChEBI" id="CHEBI:57540"/>
        <dbReference type="ChEBI" id="CHEBI:57688"/>
        <dbReference type="ChEBI" id="CHEBI:57945"/>
        <dbReference type="ChEBI" id="CHEBI:58758"/>
        <dbReference type="EC" id="1.1.1.284"/>
    </reaction>
</comment>
<dbReference type="InterPro" id="IPR020843">
    <property type="entry name" value="ER"/>
</dbReference>
<keyword evidence="4 11" id="KW-0862">Zinc</keyword>
<dbReference type="FunFam" id="3.40.50.720:FF:000003">
    <property type="entry name" value="S-(hydroxymethyl)glutathione dehydrogenase"/>
    <property type="match status" value="1"/>
</dbReference>
<dbReference type="InterPro" id="IPR002328">
    <property type="entry name" value="ADH_Zn_CS"/>
</dbReference>
<dbReference type="InterPro" id="IPR036291">
    <property type="entry name" value="NAD(P)-bd_dom_sf"/>
</dbReference>
<keyword evidence="3 11" id="KW-0479">Metal-binding</keyword>
<dbReference type="InterPro" id="IPR014183">
    <property type="entry name" value="ADH_3"/>
</dbReference>
<evidence type="ECO:0000256" key="5">
    <source>
        <dbReference type="ARBA" id="ARBA00023002"/>
    </source>
</evidence>
<dbReference type="GO" id="GO:0004022">
    <property type="term" value="F:alcohol dehydrogenase (NAD+) activity"/>
    <property type="evidence" value="ECO:0007669"/>
    <property type="project" value="UniProtKB-EC"/>
</dbReference>
<dbReference type="PANTHER" id="PTHR43880">
    <property type="entry name" value="ALCOHOL DEHYDROGENASE"/>
    <property type="match status" value="1"/>
</dbReference>
<accession>A0A2R5G2W9</accession>
<keyword evidence="14" id="KW-1185">Reference proteome</keyword>
<dbReference type="PANTHER" id="PTHR43880:SF12">
    <property type="entry name" value="ALCOHOL DEHYDROGENASE CLASS-3"/>
    <property type="match status" value="1"/>
</dbReference>
<evidence type="ECO:0000256" key="1">
    <source>
        <dbReference type="ARBA" id="ARBA00001947"/>
    </source>
</evidence>
<evidence type="ECO:0000313" key="13">
    <source>
        <dbReference type="EMBL" id="GBG24875.1"/>
    </source>
</evidence>